<name>A0A348WHS7_9RHOB</name>
<protein>
    <submittedName>
        <fullName evidence="1">Uncharacterized protein</fullName>
    </submittedName>
</protein>
<evidence type="ECO:0000313" key="1">
    <source>
        <dbReference type="EMBL" id="HAR54089.1"/>
    </source>
</evidence>
<dbReference type="Proteomes" id="UP000264719">
    <property type="component" value="Unassembled WGS sequence"/>
</dbReference>
<reference evidence="1 2" key="1">
    <citation type="journal article" date="2018" name="Nat. Biotechnol.">
        <title>A standardized bacterial taxonomy based on genome phylogeny substantially revises the tree of life.</title>
        <authorList>
            <person name="Parks D.H."/>
            <person name="Chuvochina M."/>
            <person name="Waite D.W."/>
            <person name="Rinke C."/>
            <person name="Skarshewski A."/>
            <person name="Chaumeil P.A."/>
            <person name="Hugenholtz P."/>
        </authorList>
    </citation>
    <scope>NUCLEOTIDE SEQUENCE [LARGE SCALE GENOMIC DNA]</scope>
    <source>
        <strain evidence="1">UBA9169</strain>
    </source>
</reference>
<gene>
    <name evidence="1" type="ORF">DCS45_19765</name>
</gene>
<organism evidence="1 2">
    <name type="scientific">Roseovarius nubinhibens</name>
    <dbReference type="NCBI Taxonomy" id="314263"/>
    <lineage>
        <taxon>Bacteria</taxon>
        <taxon>Pseudomonadati</taxon>
        <taxon>Pseudomonadota</taxon>
        <taxon>Alphaproteobacteria</taxon>
        <taxon>Rhodobacterales</taxon>
        <taxon>Roseobacteraceae</taxon>
        <taxon>Roseovarius</taxon>
    </lineage>
</organism>
<proteinExistence type="predicted"/>
<dbReference type="EMBL" id="DMVW01000188">
    <property type="protein sequence ID" value="HAR54089.1"/>
    <property type="molecule type" value="Genomic_DNA"/>
</dbReference>
<dbReference type="AlphaFoldDB" id="A0A348WHS7"/>
<evidence type="ECO:0000313" key="2">
    <source>
        <dbReference type="Proteomes" id="UP000264719"/>
    </source>
</evidence>
<comment type="caution">
    <text evidence="1">The sequence shown here is derived from an EMBL/GenBank/DDBJ whole genome shotgun (WGS) entry which is preliminary data.</text>
</comment>
<sequence>MVLEVNPHRVELHTLEPHLPWVVWSAQNLPQPVYRHGVLRLKYLLGRRGVYRGTWDLRARPFEQREEYRLVEDLYQSLPEYRRSRWYQQGLEVIGAGGVFTHKTEAARDVAELDALFEGYLVDLLETMAREGYRQRPGADLPEAMIGRDGTLIKTAHGTHRLASAKAAGAAGLFPLRVIGVHRRWLAALPDGGSEAAVAAALSEIEARYREEAQPVAPRRINSAIPS</sequence>
<accession>A0A348WHS7</accession>